<gene>
    <name evidence="10" type="ORF">ACFPOG_27070</name>
</gene>
<sequence length="770" mass="88464">MRKKFIIGLFVAIFLVLQIWCSSTTLKYPYNGIYLSLNDQQMWVISELDQDGAASKLSIQTGDQVRLVDGQPPELVPSVMKWRVVEKAHSIEIERNGVLHDVRIDKKSDITYDVVPLVEELVCLFMAGYLLKNMRSSGAARLLAMVFLNMALIYMSRGASVRGDMVGKIMIVDFLMLMPVIFFHFLIVFFKEKGKIEWSSRILKYLYTIVFMAAAIRILYLYPPLTYMLYHYDGVFTLSFFIIGFLLNMSMLSILYFKIRKEQSYMSSIIKSVWLSLAISFLPLICFSILPQIVIGQRIINAVFTSGLILIFPISFAYLIASNQLFDIQLIFRRLLFAALLAIAPVSVFTGIFVFSFRDNTTEKEVLFIFIGSLSLVSIVLYAMEYLTTRLEPFLFPRKYILQSALKKISKNLGTISSFRELKEIILVDIVNTLQVMGGAIVFQYKDGAEIICEGDIDEDEIEQLLHSAALIGHPLYSCMEMNRNEEYTSYLVMTRKRTHTLLGKEELQWLSLITSYLEVSMENVYLIRKLKVRLQQLASQLPTETTAQDVQWFRKIMFELQEEERIRIASDLHDTTMQDLFFLKRKLAALGEKNKDNRDQLDQMINFVELINASLRQSCFELNPHLLKEIGLTQTVNMFLEKEAYATPFNLAFSAEHAQPQVMMDLPTQRHIFRIVQELLNNAKKHSQASKVSFKIVETLHSFCLIYEDDGIGFDVNEIRMKEIGESGMGIEQIRSRILHLDGELEQIAESGKGTKLIITIPHKEVISA</sequence>
<feature type="transmembrane region" description="Helical" evidence="8">
    <location>
        <begin position="299"/>
        <end position="320"/>
    </location>
</feature>
<dbReference type="InterPro" id="IPR011712">
    <property type="entry name" value="Sig_transdc_His_kin_sub3_dim/P"/>
</dbReference>
<name>A0ABW0KEQ8_9BACL</name>
<dbReference type="Proteomes" id="UP001596044">
    <property type="component" value="Unassembled WGS sequence"/>
</dbReference>
<evidence type="ECO:0000256" key="1">
    <source>
        <dbReference type="ARBA" id="ARBA00000085"/>
    </source>
</evidence>
<evidence type="ECO:0000256" key="2">
    <source>
        <dbReference type="ARBA" id="ARBA00012438"/>
    </source>
</evidence>
<protein>
    <recommendedName>
        <fullName evidence="2">histidine kinase</fullName>
        <ecNumber evidence="2">2.7.13.3</ecNumber>
    </recommendedName>
</protein>
<dbReference type="InterPro" id="IPR003594">
    <property type="entry name" value="HATPase_dom"/>
</dbReference>
<dbReference type="EMBL" id="JBHSMJ010000040">
    <property type="protein sequence ID" value="MFC5451869.1"/>
    <property type="molecule type" value="Genomic_DNA"/>
</dbReference>
<feature type="transmembrane region" description="Helical" evidence="8">
    <location>
        <begin position="332"/>
        <end position="355"/>
    </location>
</feature>
<dbReference type="SMART" id="SM00387">
    <property type="entry name" value="HATPase_c"/>
    <property type="match status" value="1"/>
</dbReference>
<keyword evidence="4" id="KW-0547">Nucleotide-binding</keyword>
<reference evidence="11" key="1">
    <citation type="journal article" date="2019" name="Int. J. Syst. Evol. Microbiol.">
        <title>The Global Catalogue of Microorganisms (GCM) 10K type strain sequencing project: providing services to taxonomists for standard genome sequencing and annotation.</title>
        <authorList>
            <consortium name="The Broad Institute Genomics Platform"/>
            <consortium name="The Broad Institute Genome Sequencing Center for Infectious Disease"/>
            <person name="Wu L."/>
            <person name="Ma J."/>
        </authorList>
    </citation>
    <scope>NUCLEOTIDE SEQUENCE [LARGE SCALE GENOMIC DNA]</scope>
    <source>
        <strain evidence="11">KACC 11904</strain>
    </source>
</reference>
<feature type="transmembrane region" description="Helical" evidence="8">
    <location>
        <begin position="110"/>
        <end position="131"/>
    </location>
</feature>
<evidence type="ECO:0000259" key="9">
    <source>
        <dbReference type="PROSITE" id="PS50109"/>
    </source>
</evidence>
<feature type="transmembrane region" description="Helical" evidence="8">
    <location>
        <begin position="169"/>
        <end position="190"/>
    </location>
</feature>
<keyword evidence="6" id="KW-0067">ATP-binding</keyword>
<dbReference type="PANTHER" id="PTHR24421">
    <property type="entry name" value="NITRATE/NITRITE SENSOR PROTEIN NARX-RELATED"/>
    <property type="match status" value="1"/>
</dbReference>
<dbReference type="PANTHER" id="PTHR24421:SF60">
    <property type="entry name" value="SENSOR HISTIDINE KINASE COMP"/>
    <property type="match status" value="1"/>
</dbReference>
<organism evidence="10 11">
    <name type="scientific">Paenibacillus aestuarii</name>
    <dbReference type="NCBI Taxonomy" id="516965"/>
    <lineage>
        <taxon>Bacteria</taxon>
        <taxon>Bacillati</taxon>
        <taxon>Bacillota</taxon>
        <taxon>Bacilli</taxon>
        <taxon>Bacillales</taxon>
        <taxon>Paenibacillaceae</taxon>
        <taxon>Paenibacillus</taxon>
    </lineage>
</organism>
<feature type="transmembrane region" description="Helical" evidence="8">
    <location>
        <begin position="234"/>
        <end position="257"/>
    </location>
</feature>
<feature type="transmembrane region" description="Helical" evidence="8">
    <location>
        <begin position="202"/>
        <end position="222"/>
    </location>
</feature>
<dbReference type="Pfam" id="PF07730">
    <property type="entry name" value="HisKA_3"/>
    <property type="match status" value="1"/>
</dbReference>
<evidence type="ECO:0000256" key="8">
    <source>
        <dbReference type="SAM" id="Phobius"/>
    </source>
</evidence>
<keyword evidence="8" id="KW-0812">Transmembrane</keyword>
<feature type="domain" description="Histidine kinase" evidence="9">
    <location>
        <begin position="673"/>
        <end position="766"/>
    </location>
</feature>
<keyword evidence="8" id="KW-1133">Transmembrane helix</keyword>
<keyword evidence="3" id="KW-0808">Transferase</keyword>
<comment type="catalytic activity">
    <reaction evidence="1">
        <text>ATP + protein L-histidine = ADP + protein N-phospho-L-histidine.</text>
        <dbReference type="EC" id="2.7.13.3"/>
    </reaction>
</comment>
<evidence type="ECO:0000256" key="5">
    <source>
        <dbReference type="ARBA" id="ARBA00022777"/>
    </source>
</evidence>
<evidence type="ECO:0000256" key="3">
    <source>
        <dbReference type="ARBA" id="ARBA00022679"/>
    </source>
</evidence>
<dbReference type="SUPFAM" id="SSF50156">
    <property type="entry name" value="PDZ domain-like"/>
    <property type="match status" value="1"/>
</dbReference>
<dbReference type="Pfam" id="PF02518">
    <property type="entry name" value="HATPase_c"/>
    <property type="match status" value="1"/>
</dbReference>
<evidence type="ECO:0000256" key="4">
    <source>
        <dbReference type="ARBA" id="ARBA00022741"/>
    </source>
</evidence>
<dbReference type="InterPro" id="IPR050482">
    <property type="entry name" value="Sensor_HK_TwoCompSys"/>
</dbReference>
<keyword evidence="8" id="KW-0472">Membrane</keyword>
<keyword evidence="5 10" id="KW-0418">Kinase</keyword>
<dbReference type="PROSITE" id="PS50109">
    <property type="entry name" value="HIS_KIN"/>
    <property type="match status" value="1"/>
</dbReference>
<dbReference type="Gene3D" id="1.20.5.1930">
    <property type="match status" value="1"/>
</dbReference>
<dbReference type="InterPro" id="IPR036890">
    <property type="entry name" value="HATPase_C_sf"/>
</dbReference>
<feature type="transmembrane region" description="Helical" evidence="8">
    <location>
        <begin position="269"/>
        <end position="293"/>
    </location>
</feature>
<accession>A0ABW0KEQ8</accession>
<proteinExistence type="predicted"/>
<dbReference type="InterPro" id="IPR005467">
    <property type="entry name" value="His_kinase_dom"/>
</dbReference>
<evidence type="ECO:0000313" key="10">
    <source>
        <dbReference type="EMBL" id="MFC5451869.1"/>
    </source>
</evidence>
<dbReference type="InterPro" id="IPR036034">
    <property type="entry name" value="PDZ_sf"/>
</dbReference>
<keyword evidence="7" id="KW-0902">Two-component regulatory system</keyword>
<dbReference type="SUPFAM" id="SSF55874">
    <property type="entry name" value="ATPase domain of HSP90 chaperone/DNA topoisomerase II/histidine kinase"/>
    <property type="match status" value="1"/>
</dbReference>
<evidence type="ECO:0000256" key="6">
    <source>
        <dbReference type="ARBA" id="ARBA00022840"/>
    </source>
</evidence>
<dbReference type="CDD" id="cd16917">
    <property type="entry name" value="HATPase_UhpB-NarQ-NarX-like"/>
    <property type="match status" value="1"/>
</dbReference>
<feature type="transmembrane region" description="Helical" evidence="8">
    <location>
        <begin position="138"/>
        <end position="157"/>
    </location>
</feature>
<dbReference type="RefSeq" id="WP_270879929.1">
    <property type="nucleotide sequence ID" value="NZ_JAQFVF010000027.1"/>
</dbReference>
<evidence type="ECO:0000256" key="7">
    <source>
        <dbReference type="ARBA" id="ARBA00023012"/>
    </source>
</evidence>
<dbReference type="GO" id="GO:0016301">
    <property type="term" value="F:kinase activity"/>
    <property type="evidence" value="ECO:0007669"/>
    <property type="project" value="UniProtKB-KW"/>
</dbReference>
<dbReference type="EC" id="2.7.13.3" evidence="2"/>
<dbReference type="Gene3D" id="3.30.565.10">
    <property type="entry name" value="Histidine kinase-like ATPase, C-terminal domain"/>
    <property type="match status" value="1"/>
</dbReference>
<feature type="transmembrane region" description="Helical" evidence="8">
    <location>
        <begin position="367"/>
        <end position="388"/>
    </location>
</feature>
<evidence type="ECO:0000313" key="11">
    <source>
        <dbReference type="Proteomes" id="UP001596044"/>
    </source>
</evidence>
<keyword evidence="11" id="KW-1185">Reference proteome</keyword>
<comment type="caution">
    <text evidence="10">The sequence shown here is derived from an EMBL/GenBank/DDBJ whole genome shotgun (WGS) entry which is preliminary data.</text>
</comment>